<dbReference type="AlphaFoldDB" id="A0A239NXT8"/>
<evidence type="ECO:0000313" key="9">
    <source>
        <dbReference type="Proteomes" id="UP000198362"/>
    </source>
</evidence>
<feature type="transmembrane region" description="Helical" evidence="6">
    <location>
        <begin position="117"/>
        <end position="137"/>
    </location>
</feature>
<keyword evidence="4 6" id="KW-1133">Transmembrane helix</keyword>
<comment type="subcellular location">
    <subcellularLocation>
        <location evidence="1">Cell membrane</location>
        <topology evidence="1">Multi-pass membrane protein</topology>
    </subcellularLocation>
</comment>
<evidence type="ECO:0000259" key="7">
    <source>
        <dbReference type="PROSITE" id="PS50850"/>
    </source>
</evidence>
<gene>
    <name evidence="8" type="ORF">SAMN05421812_111230</name>
</gene>
<dbReference type="PANTHER" id="PTHR43124">
    <property type="entry name" value="PURINE EFFLUX PUMP PBUE"/>
    <property type="match status" value="1"/>
</dbReference>
<dbReference type="RefSeq" id="WP_179266367.1">
    <property type="nucleotide sequence ID" value="NZ_FZPH01000011.1"/>
</dbReference>
<dbReference type="InterPro" id="IPR020846">
    <property type="entry name" value="MFS_dom"/>
</dbReference>
<evidence type="ECO:0000256" key="4">
    <source>
        <dbReference type="ARBA" id="ARBA00022989"/>
    </source>
</evidence>
<evidence type="ECO:0000256" key="1">
    <source>
        <dbReference type="ARBA" id="ARBA00004651"/>
    </source>
</evidence>
<feature type="transmembrane region" description="Helical" evidence="6">
    <location>
        <begin position="149"/>
        <end position="168"/>
    </location>
</feature>
<dbReference type="InterPro" id="IPR036259">
    <property type="entry name" value="MFS_trans_sf"/>
</dbReference>
<keyword evidence="3 6" id="KW-0812">Transmembrane</keyword>
<feature type="transmembrane region" description="Helical" evidence="6">
    <location>
        <begin position="347"/>
        <end position="367"/>
    </location>
</feature>
<keyword evidence="2" id="KW-1003">Cell membrane</keyword>
<dbReference type="EMBL" id="FZPH01000011">
    <property type="protein sequence ID" value="SNT59645.1"/>
    <property type="molecule type" value="Genomic_DNA"/>
</dbReference>
<feature type="transmembrane region" description="Helical" evidence="6">
    <location>
        <begin position="373"/>
        <end position="394"/>
    </location>
</feature>
<feature type="transmembrane region" description="Helical" evidence="6">
    <location>
        <begin position="91"/>
        <end position="111"/>
    </location>
</feature>
<name>A0A239NXT8_9ACTN</name>
<accession>A0A239NXT8</accession>
<feature type="transmembrane region" description="Helical" evidence="6">
    <location>
        <begin position="258"/>
        <end position="279"/>
    </location>
</feature>
<dbReference type="InterPro" id="IPR050189">
    <property type="entry name" value="MFS_Efflux_Transporters"/>
</dbReference>
<dbReference type="GO" id="GO:0005886">
    <property type="term" value="C:plasma membrane"/>
    <property type="evidence" value="ECO:0007669"/>
    <property type="project" value="UniProtKB-SubCell"/>
</dbReference>
<feature type="transmembrane region" description="Helical" evidence="6">
    <location>
        <begin position="221"/>
        <end position="243"/>
    </location>
</feature>
<dbReference type="PROSITE" id="PS50850">
    <property type="entry name" value="MFS"/>
    <property type="match status" value="1"/>
</dbReference>
<dbReference type="CDD" id="cd17324">
    <property type="entry name" value="MFS_NepI_like"/>
    <property type="match status" value="1"/>
</dbReference>
<feature type="transmembrane region" description="Helical" evidence="6">
    <location>
        <begin position="64"/>
        <end position="84"/>
    </location>
</feature>
<feature type="transmembrane region" description="Helical" evidence="6">
    <location>
        <begin position="21"/>
        <end position="44"/>
    </location>
</feature>
<dbReference type="Proteomes" id="UP000198362">
    <property type="component" value="Unassembled WGS sequence"/>
</dbReference>
<keyword evidence="5 6" id="KW-0472">Membrane</keyword>
<evidence type="ECO:0000256" key="6">
    <source>
        <dbReference type="SAM" id="Phobius"/>
    </source>
</evidence>
<proteinExistence type="predicted"/>
<feature type="transmembrane region" description="Helical" evidence="6">
    <location>
        <begin position="311"/>
        <end position="335"/>
    </location>
</feature>
<sequence>MTLTSDLREPTAGVAVRPARSPWFAVAAVGLGIFALVTSEFLPASLLPGIAADMNVTEGVAGQAVTATAIMGAITAPTIAVVVPRLDRRRLLALLLGLAVVSDVLVALAPWYPLLLLGRLIMGVAIAGFWAMALAVVGQLVSSDKLGRAMTVVNLGVSLATVTAVPLGTFLGDAWGWRPVFWLAGGMAVVALIVLLAWLPPVAAAGAPPLRALVDTARGRTMILGMVAILLVAGGHFAAFTYIRPAAERVPGITSSSLALLLTIFGIAAFVGTMIAGPLADRRLRLGVLAAPVLIGSAVTIFALLSGSYGAVAAAVGLWGLAFGGLPTLVLTWVARVEPNRLEPAGSLATAMFQVAIALGAAVGGVLVDAFDVQTTLIVAGVAAIAGGAVFTSARRVL</sequence>
<feature type="transmembrane region" description="Helical" evidence="6">
    <location>
        <begin position="286"/>
        <end position="305"/>
    </location>
</feature>
<keyword evidence="9" id="KW-1185">Reference proteome</keyword>
<dbReference type="SUPFAM" id="SSF103473">
    <property type="entry name" value="MFS general substrate transporter"/>
    <property type="match status" value="1"/>
</dbReference>
<dbReference type="PANTHER" id="PTHR43124:SF5">
    <property type="entry name" value="PURINE RIBONUCLEOSIDE EFFLUX PUMP NEPI"/>
    <property type="match status" value="1"/>
</dbReference>
<dbReference type="Pfam" id="PF07690">
    <property type="entry name" value="MFS_1"/>
    <property type="match status" value="2"/>
</dbReference>
<dbReference type="GO" id="GO:0022857">
    <property type="term" value="F:transmembrane transporter activity"/>
    <property type="evidence" value="ECO:0007669"/>
    <property type="project" value="InterPro"/>
</dbReference>
<protein>
    <submittedName>
        <fullName evidence="8">MFS transporter, DHA1 family, purine ribonucleoside efflux pump</fullName>
    </submittedName>
</protein>
<evidence type="ECO:0000256" key="3">
    <source>
        <dbReference type="ARBA" id="ARBA00022692"/>
    </source>
</evidence>
<evidence type="ECO:0000313" key="8">
    <source>
        <dbReference type="EMBL" id="SNT59645.1"/>
    </source>
</evidence>
<feature type="transmembrane region" description="Helical" evidence="6">
    <location>
        <begin position="180"/>
        <end position="200"/>
    </location>
</feature>
<feature type="domain" description="Major facilitator superfamily (MFS) profile" evidence="7">
    <location>
        <begin position="25"/>
        <end position="398"/>
    </location>
</feature>
<dbReference type="Gene3D" id="1.20.1250.20">
    <property type="entry name" value="MFS general substrate transporter like domains"/>
    <property type="match status" value="1"/>
</dbReference>
<evidence type="ECO:0000256" key="5">
    <source>
        <dbReference type="ARBA" id="ARBA00023136"/>
    </source>
</evidence>
<organism evidence="8 9">
    <name type="scientific">Asanoa hainanensis</name>
    <dbReference type="NCBI Taxonomy" id="560556"/>
    <lineage>
        <taxon>Bacteria</taxon>
        <taxon>Bacillati</taxon>
        <taxon>Actinomycetota</taxon>
        <taxon>Actinomycetes</taxon>
        <taxon>Micromonosporales</taxon>
        <taxon>Micromonosporaceae</taxon>
        <taxon>Asanoa</taxon>
    </lineage>
</organism>
<dbReference type="InterPro" id="IPR011701">
    <property type="entry name" value="MFS"/>
</dbReference>
<reference evidence="8 9" key="1">
    <citation type="submission" date="2017-06" db="EMBL/GenBank/DDBJ databases">
        <authorList>
            <person name="Kim H.J."/>
            <person name="Triplett B.A."/>
        </authorList>
    </citation>
    <scope>NUCLEOTIDE SEQUENCE [LARGE SCALE GENOMIC DNA]</scope>
    <source>
        <strain evidence="8 9">CGMCC 4.5593</strain>
    </source>
</reference>
<evidence type="ECO:0000256" key="2">
    <source>
        <dbReference type="ARBA" id="ARBA00022475"/>
    </source>
</evidence>